<organism evidence="2">
    <name type="scientific">Anthurium amnicola</name>
    <dbReference type="NCBI Taxonomy" id="1678845"/>
    <lineage>
        <taxon>Eukaryota</taxon>
        <taxon>Viridiplantae</taxon>
        <taxon>Streptophyta</taxon>
        <taxon>Embryophyta</taxon>
        <taxon>Tracheophyta</taxon>
        <taxon>Spermatophyta</taxon>
        <taxon>Magnoliopsida</taxon>
        <taxon>Liliopsida</taxon>
        <taxon>Araceae</taxon>
        <taxon>Pothoideae</taxon>
        <taxon>Potheae</taxon>
        <taxon>Anthurium</taxon>
    </lineage>
</organism>
<dbReference type="AlphaFoldDB" id="A0A1D1ZB42"/>
<protein>
    <submittedName>
        <fullName evidence="2">Uncharacterized protein</fullName>
    </submittedName>
</protein>
<accession>A0A1D1ZB42</accession>
<reference evidence="2" key="1">
    <citation type="submission" date="2015-07" db="EMBL/GenBank/DDBJ databases">
        <title>Transcriptome Assembly of Anthurium amnicola.</title>
        <authorList>
            <person name="Suzuki J."/>
        </authorList>
    </citation>
    <scope>NUCLEOTIDE SEQUENCE</scope>
</reference>
<name>A0A1D1ZB42_9ARAE</name>
<feature type="non-terminal residue" evidence="2">
    <location>
        <position position="1"/>
    </location>
</feature>
<sequence length="116" mass="12034">GGGGGGGHPHGNGDPCRGARGGRPSLSSGAPPPSRPSPSEEQVGREGSTRQQLAGAWRCQGVEQHLDNRGQHAEIEKDGGETPPWLCACRDLCQVVTAISDFAGERALGVRRNVSE</sequence>
<evidence type="ECO:0000313" key="2">
    <source>
        <dbReference type="EMBL" id="JAT64149.1"/>
    </source>
</evidence>
<gene>
    <name evidence="2" type="ORF">g.21776</name>
</gene>
<feature type="region of interest" description="Disordered" evidence="1">
    <location>
        <begin position="1"/>
        <end position="55"/>
    </location>
</feature>
<proteinExistence type="predicted"/>
<dbReference type="EMBL" id="GDJX01003787">
    <property type="protein sequence ID" value="JAT64149.1"/>
    <property type="molecule type" value="Transcribed_RNA"/>
</dbReference>
<evidence type="ECO:0000256" key="1">
    <source>
        <dbReference type="SAM" id="MobiDB-lite"/>
    </source>
</evidence>
<feature type="compositionally biased region" description="Gly residues" evidence="1">
    <location>
        <begin position="1"/>
        <end position="10"/>
    </location>
</feature>